<sequence>MKNKSTNNIKKIIENVVRKYNTPLFLISKSKLLNQLKRFQMLLPRVKPFYAVKSNSHPFILKTFADAGTGFDVASIQEMKTLLEMGVSPDRMVFANTVKTPEALKFASSNKINLMTFDSEYELNKIAKYAPGARVLVRIKVPNVGSMVELSLKFGAEPPDAIPFLIKAIRLGLKPAGVSFHVGSQNTHIENYLDALEITSIIFKDAQLKQIPLEILDIGGGFPIKHFDYEKDLFAQTAGGINKELNRLFPDNIEIIAEPGRVLCGPAGILVMKVIGKSIRNNKHWYYLDDGVYGSLSGIVYDHCKYQYKVLKKGVTQITTLAGPTCDSFDIISTSEELPELDIGDIVYVENIGAYSWATATNFNGLPPAKVVIIS</sequence>
<dbReference type="PRINTS" id="PR01182">
    <property type="entry name" value="ORNDCRBXLASE"/>
</dbReference>
<evidence type="ECO:0000256" key="1">
    <source>
        <dbReference type="ARBA" id="ARBA00001933"/>
    </source>
</evidence>
<proteinExistence type="inferred from homology"/>
<dbReference type="GO" id="GO:0004586">
    <property type="term" value="F:ornithine decarboxylase activity"/>
    <property type="evidence" value="ECO:0007669"/>
    <property type="project" value="TreeGrafter"/>
</dbReference>
<dbReference type="AlphaFoldDB" id="A0A7C6EHR9"/>
<comment type="similarity">
    <text evidence="2">Belongs to the Orn/Lys/Arg decarboxylase class-II family.</text>
</comment>
<dbReference type="InterPro" id="IPR029066">
    <property type="entry name" value="PLP-binding_barrel"/>
</dbReference>
<keyword evidence="3 5" id="KW-0663">Pyridoxal phosphate</keyword>
<dbReference type="CDD" id="cd00622">
    <property type="entry name" value="PLPDE_III_ODC"/>
    <property type="match status" value="1"/>
</dbReference>
<name>A0A7C6EHR9_UNCW3</name>
<evidence type="ECO:0000256" key="4">
    <source>
        <dbReference type="ARBA" id="ARBA00023239"/>
    </source>
</evidence>
<keyword evidence="4" id="KW-0456">Lyase</keyword>
<dbReference type="SUPFAM" id="SSF50621">
    <property type="entry name" value="Alanine racemase C-terminal domain-like"/>
    <property type="match status" value="1"/>
</dbReference>
<evidence type="ECO:0000256" key="3">
    <source>
        <dbReference type="ARBA" id="ARBA00022898"/>
    </source>
</evidence>
<gene>
    <name evidence="7" type="ORF">ENV70_07840</name>
</gene>
<dbReference type="PANTHER" id="PTHR11482">
    <property type="entry name" value="ARGININE/DIAMINOPIMELATE/ORNITHINE DECARBOXYLASE"/>
    <property type="match status" value="1"/>
</dbReference>
<dbReference type="InterPro" id="IPR002433">
    <property type="entry name" value="Orn_de-COase"/>
</dbReference>
<dbReference type="InterPro" id="IPR009006">
    <property type="entry name" value="Ala_racemase/Decarboxylase_C"/>
</dbReference>
<dbReference type="Gene3D" id="2.40.37.10">
    <property type="entry name" value="Lyase, Ornithine Decarboxylase, Chain A, domain 1"/>
    <property type="match status" value="1"/>
</dbReference>
<feature type="active site" description="Proton donor" evidence="5">
    <location>
        <position position="326"/>
    </location>
</feature>
<dbReference type="Gene3D" id="3.20.20.10">
    <property type="entry name" value="Alanine racemase"/>
    <property type="match status" value="1"/>
</dbReference>
<evidence type="ECO:0000256" key="2">
    <source>
        <dbReference type="ARBA" id="ARBA00008872"/>
    </source>
</evidence>
<dbReference type="Pfam" id="PF02784">
    <property type="entry name" value="Orn_Arg_deC_N"/>
    <property type="match status" value="1"/>
</dbReference>
<evidence type="ECO:0000313" key="7">
    <source>
        <dbReference type="EMBL" id="HHS63500.1"/>
    </source>
</evidence>
<dbReference type="GO" id="GO:0005737">
    <property type="term" value="C:cytoplasm"/>
    <property type="evidence" value="ECO:0007669"/>
    <property type="project" value="TreeGrafter"/>
</dbReference>
<accession>A0A7C6EHR9</accession>
<dbReference type="SUPFAM" id="SSF51419">
    <property type="entry name" value="PLP-binding barrel"/>
    <property type="match status" value="1"/>
</dbReference>
<comment type="caution">
    <text evidence="7">The sequence shown here is derived from an EMBL/GenBank/DDBJ whole genome shotgun (WGS) entry which is preliminary data.</text>
</comment>
<dbReference type="PRINTS" id="PR01179">
    <property type="entry name" value="ODADCRBXLASE"/>
</dbReference>
<organism evidence="7">
    <name type="scientific">candidate division WOR-3 bacterium</name>
    <dbReference type="NCBI Taxonomy" id="2052148"/>
    <lineage>
        <taxon>Bacteria</taxon>
        <taxon>Bacteria division WOR-3</taxon>
    </lineage>
</organism>
<comment type="cofactor">
    <cofactor evidence="1 5">
        <name>pyridoxal 5'-phosphate</name>
        <dbReference type="ChEBI" id="CHEBI:597326"/>
    </cofactor>
</comment>
<feature type="domain" description="Orn/DAP/Arg decarboxylase 2 N-terminal" evidence="6">
    <location>
        <begin position="31"/>
        <end position="263"/>
    </location>
</feature>
<dbReference type="PANTHER" id="PTHR11482:SF6">
    <property type="entry name" value="ORNITHINE DECARBOXYLASE 1-RELATED"/>
    <property type="match status" value="1"/>
</dbReference>
<dbReference type="FunFam" id="3.20.20.10:FF:000008">
    <property type="entry name" value="Ornithine decarboxylase"/>
    <property type="match status" value="1"/>
</dbReference>
<reference evidence="7" key="1">
    <citation type="journal article" date="2020" name="mSystems">
        <title>Genome- and Community-Level Interaction Insights into Carbon Utilization and Element Cycling Functions of Hydrothermarchaeota in Hydrothermal Sediment.</title>
        <authorList>
            <person name="Zhou Z."/>
            <person name="Liu Y."/>
            <person name="Xu W."/>
            <person name="Pan J."/>
            <person name="Luo Z.H."/>
            <person name="Li M."/>
        </authorList>
    </citation>
    <scope>NUCLEOTIDE SEQUENCE [LARGE SCALE GENOMIC DNA]</scope>
    <source>
        <strain evidence="7">SpSt-783</strain>
    </source>
</reference>
<evidence type="ECO:0000259" key="6">
    <source>
        <dbReference type="Pfam" id="PF02784"/>
    </source>
</evidence>
<dbReference type="InterPro" id="IPR022644">
    <property type="entry name" value="De-COase2_N"/>
</dbReference>
<dbReference type="InterPro" id="IPR000183">
    <property type="entry name" value="Orn/DAP/Arg_de-COase"/>
</dbReference>
<dbReference type="EMBL" id="DTHJ01000165">
    <property type="protein sequence ID" value="HHS63500.1"/>
    <property type="molecule type" value="Genomic_DNA"/>
</dbReference>
<protein>
    <submittedName>
        <fullName evidence="7">Type III PLP-dependent enzyme</fullName>
    </submittedName>
</protein>
<feature type="modified residue" description="N6-(pyridoxal phosphate)lysine" evidence="5">
    <location>
        <position position="53"/>
    </location>
</feature>
<evidence type="ECO:0000256" key="5">
    <source>
        <dbReference type="PIRSR" id="PIRSR600183-50"/>
    </source>
</evidence>
<dbReference type="GO" id="GO:0033387">
    <property type="term" value="P:putrescine biosynthetic process from arginine, via ornithine"/>
    <property type="evidence" value="ECO:0007669"/>
    <property type="project" value="TreeGrafter"/>
</dbReference>